<dbReference type="Proteomes" id="UP001056384">
    <property type="component" value="Chromosome 13"/>
</dbReference>
<dbReference type="EMBL" id="CP099430">
    <property type="protein sequence ID" value="USW59615.1"/>
    <property type="molecule type" value="Genomic_DNA"/>
</dbReference>
<protein>
    <submittedName>
        <fullName evidence="1">Uncharacterized protein</fullName>
    </submittedName>
</protein>
<evidence type="ECO:0000313" key="2">
    <source>
        <dbReference type="Proteomes" id="UP001056384"/>
    </source>
</evidence>
<gene>
    <name evidence="1" type="ORF">Slin15195_G129340</name>
</gene>
<accession>A0A9Q9B2U5</accession>
<dbReference type="OrthoDB" id="5386422at2759"/>
<name>A0A9Q9B2U5_9PEZI</name>
<sequence length="63" mass="7041">MQRALAADLDWTGAGLDWTGLNWTRSLDWTGLESWRRHPAVATPVAAIGSRESWTPTRLSYPS</sequence>
<dbReference type="AlphaFoldDB" id="A0A9Q9B2U5"/>
<proteinExistence type="predicted"/>
<evidence type="ECO:0000313" key="1">
    <source>
        <dbReference type="EMBL" id="USW59615.1"/>
    </source>
</evidence>
<keyword evidence="2" id="KW-1185">Reference proteome</keyword>
<reference evidence="1" key="1">
    <citation type="submission" date="2022-06" db="EMBL/GenBank/DDBJ databases">
        <title>Complete genome sequences of two strains of the flax pathogen Septoria linicola.</title>
        <authorList>
            <person name="Lapalu N."/>
            <person name="Simon A."/>
            <person name="Demenou B."/>
            <person name="Paumier D."/>
            <person name="Guillot M.-P."/>
            <person name="Gout L."/>
            <person name="Valade R."/>
        </authorList>
    </citation>
    <scope>NUCLEOTIDE SEQUENCE</scope>
    <source>
        <strain evidence="1">SE15195</strain>
    </source>
</reference>
<organism evidence="1 2">
    <name type="scientific">Septoria linicola</name>
    <dbReference type="NCBI Taxonomy" id="215465"/>
    <lineage>
        <taxon>Eukaryota</taxon>
        <taxon>Fungi</taxon>
        <taxon>Dikarya</taxon>
        <taxon>Ascomycota</taxon>
        <taxon>Pezizomycotina</taxon>
        <taxon>Dothideomycetes</taxon>
        <taxon>Dothideomycetidae</taxon>
        <taxon>Mycosphaerellales</taxon>
        <taxon>Mycosphaerellaceae</taxon>
        <taxon>Septoria</taxon>
    </lineage>
</organism>